<protein>
    <submittedName>
        <fullName evidence="1">Uncharacterized protein</fullName>
    </submittedName>
</protein>
<name>A8FIS4_BACP2</name>
<reference evidence="1 2" key="2">
    <citation type="journal article" date="2013" name="Extremophiles">
        <title>An ICEBs1-like element may be associated with the extreme radiation and desiccation resistance of Bacillus pumilus SAFR-032 spores.</title>
        <authorList>
            <person name="Tirumalai M.R."/>
            <person name="Fox G.E."/>
        </authorList>
    </citation>
    <scope>NUCLEOTIDE SEQUENCE [LARGE SCALE GENOMIC DNA]</scope>
    <source>
        <strain evidence="1 2">SAFR-032</strain>
    </source>
</reference>
<sequence>MKRGYYKKYIAISIERRKSFKRLSSHVRKNGGFQGDISFFVRLSHIMIVNCFSFRIK</sequence>
<reference evidence="1 2" key="3">
    <citation type="journal article" date="2013" name="PLoS ONE">
        <title>Candidate genes that may be responsible for the unusual resistances exhibited by Bacillus pumilus SAFR-032 spores.</title>
        <authorList>
            <person name="Tirumalai M.R."/>
            <person name="Rastogi R."/>
            <person name="Zamani N."/>
            <person name="O'Bryant Williams E."/>
            <person name="Allen S."/>
            <person name="Diouf F."/>
            <person name="Kwende S."/>
            <person name="Weinstock G.M."/>
            <person name="Venkateswaran K.J."/>
            <person name="Fox G.E."/>
        </authorList>
    </citation>
    <scope>NUCLEOTIDE SEQUENCE [LARGE SCALE GENOMIC DNA]</scope>
    <source>
        <strain evidence="1 2">SAFR-032</strain>
    </source>
</reference>
<accession>A8FIS4</accession>
<dbReference type="Proteomes" id="UP000001355">
    <property type="component" value="Chromosome"/>
</dbReference>
<dbReference type="KEGG" id="bpu:BPUM_3493"/>
<evidence type="ECO:0000313" key="2">
    <source>
        <dbReference type="Proteomes" id="UP000001355"/>
    </source>
</evidence>
<keyword evidence="2" id="KW-1185">Reference proteome</keyword>
<dbReference type="EMBL" id="CP000813">
    <property type="protein sequence ID" value="ABV64141.1"/>
    <property type="molecule type" value="Genomic_DNA"/>
</dbReference>
<dbReference type="STRING" id="315750.BPUM_3493"/>
<organism evidence="1 2">
    <name type="scientific">Bacillus pumilus (strain SAFR-032)</name>
    <dbReference type="NCBI Taxonomy" id="315750"/>
    <lineage>
        <taxon>Bacteria</taxon>
        <taxon>Bacillati</taxon>
        <taxon>Bacillota</taxon>
        <taxon>Bacilli</taxon>
        <taxon>Bacillales</taxon>
        <taxon>Bacillaceae</taxon>
        <taxon>Bacillus</taxon>
    </lineage>
</organism>
<dbReference type="HOGENOM" id="CLU_2987113_0_0_9"/>
<proteinExistence type="predicted"/>
<reference evidence="1 2" key="1">
    <citation type="journal article" date="2007" name="PLoS ONE">
        <title>Paradoxical DNA repair and peroxide resistance gene conservation in Bacillus pumilus SAFR-032.</title>
        <authorList>
            <person name="Gioia J."/>
            <person name="Yerrapragada S."/>
            <person name="Qin X."/>
            <person name="Jiang H."/>
            <person name="Igboeli O.C."/>
            <person name="Muzny D."/>
            <person name="Dugan-Rocha S."/>
            <person name="Ding Y."/>
            <person name="Hawes A."/>
            <person name="Liu W."/>
            <person name="Perez L."/>
            <person name="Kovar C."/>
            <person name="Dinh H."/>
            <person name="Lee S."/>
            <person name="Nazareth L."/>
            <person name="Blyth P."/>
            <person name="Holder M."/>
            <person name="Buhay C."/>
            <person name="Tirumalai M.R."/>
            <person name="Liu Y."/>
            <person name="Dasgupta I."/>
            <person name="Bokhetache L."/>
            <person name="Fujita M."/>
            <person name="Karouia F."/>
            <person name="Eswara Moorthy P."/>
            <person name="Siefert J."/>
            <person name="Uzman A."/>
            <person name="Buzumbo P."/>
            <person name="Verma A."/>
            <person name="Zwiya H."/>
            <person name="McWilliams B.D."/>
            <person name="Olowu A."/>
            <person name="Clinkenbeard K.D."/>
            <person name="Newcombe D."/>
            <person name="Golebiewski L."/>
            <person name="Petrosino J.F."/>
            <person name="Nicholson W.L."/>
            <person name="Fox G.E."/>
            <person name="Venkateswaran K."/>
            <person name="Highlander S.K."/>
            <person name="Weinstock G.M."/>
        </authorList>
    </citation>
    <scope>NUCLEOTIDE SEQUENCE [LARGE SCALE GENOMIC DNA]</scope>
    <source>
        <strain evidence="1 2">SAFR-032</strain>
    </source>
</reference>
<dbReference type="AlphaFoldDB" id="A8FIS4"/>
<gene>
    <name evidence="1" type="ordered locus">BPUM_3493</name>
</gene>
<evidence type="ECO:0000313" key="1">
    <source>
        <dbReference type="EMBL" id="ABV64141.1"/>
    </source>
</evidence>